<accession>A0A565BGN3</accession>
<proteinExistence type="predicted"/>
<evidence type="ECO:0000313" key="2">
    <source>
        <dbReference type="Proteomes" id="UP000489600"/>
    </source>
</evidence>
<reference evidence="1" key="1">
    <citation type="submission" date="2019-07" db="EMBL/GenBank/DDBJ databases">
        <authorList>
            <person name="Dittberner H."/>
        </authorList>
    </citation>
    <scope>NUCLEOTIDE SEQUENCE [LARGE SCALE GENOMIC DNA]</scope>
</reference>
<sequence length="169" mass="18843">MPPVAIDGDSGLCKFKKKREQKHGLNMYLTISQCHDVVACGGEVVVDGGVDETWMTLNSPENFEDRRVVEAVEDEIRGYGGGTSRPVNNSIVEEELVDLFVVPLTYENEEFLEEVDEIFRSASKRNVVDIVERVTEDRNTVVGDNNGKRKRDWLARNGVSGSDITGSCF</sequence>
<name>A0A565BGN3_9BRAS</name>
<comment type="caution">
    <text evidence="1">The sequence shown here is derived from an EMBL/GenBank/DDBJ whole genome shotgun (WGS) entry which is preliminary data.</text>
</comment>
<dbReference type="OrthoDB" id="10538490at2759"/>
<gene>
    <name evidence="1" type="ORF">ANE_LOCUS10970</name>
</gene>
<dbReference type="Proteomes" id="UP000489600">
    <property type="component" value="Unassembled WGS sequence"/>
</dbReference>
<dbReference type="AlphaFoldDB" id="A0A565BGN3"/>
<dbReference type="EMBL" id="CABITT030000004">
    <property type="protein sequence ID" value="VVB00526.1"/>
    <property type="molecule type" value="Genomic_DNA"/>
</dbReference>
<evidence type="ECO:0000313" key="1">
    <source>
        <dbReference type="EMBL" id="VVB00526.1"/>
    </source>
</evidence>
<keyword evidence="2" id="KW-1185">Reference proteome</keyword>
<protein>
    <submittedName>
        <fullName evidence="1">Uncharacterized protein</fullName>
    </submittedName>
</protein>
<organism evidence="1 2">
    <name type="scientific">Arabis nemorensis</name>
    <dbReference type="NCBI Taxonomy" id="586526"/>
    <lineage>
        <taxon>Eukaryota</taxon>
        <taxon>Viridiplantae</taxon>
        <taxon>Streptophyta</taxon>
        <taxon>Embryophyta</taxon>
        <taxon>Tracheophyta</taxon>
        <taxon>Spermatophyta</taxon>
        <taxon>Magnoliopsida</taxon>
        <taxon>eudicotyledons</taxon>
        <taxon>Gunneridae</taxon>
        <taxon>Pentapetalae</taxon>
        <taxon>rosids</taxon>
        <taxon>malvids</taxon>
        <taxon>Brassicales</taxon>
        <taxon>Brassicaceae</taxon>
        <taxon>Arabideae</taxon>
        <taxon>Arabis</taxon>
    </lineage>
</organism>